<proteinExistence type="predicted"/>
<dbReference type="Gene3D" id="3.30.40.10">
    <property type="entry name" value="Zinc/RING finger domain, C3HC4 (zinc finger)"/>
    <property type="match status" value="1"/>
</dbReference>
<dbReference type="GO" id="GO:0008270">
    <property type="term" value="F:zinc ion binding"/>
    <property type="evidence" value="ECO:0007669"/>
    <property type="project" value="UniProtKB-KW"/>
</dbReference>
<dbReference type="GO" id="GO:0044878">
    <property type="term" value="P:mitotic cytokinesis checkpoint signaling"/>
    <property type="evidence" value="ECO:0007669"/>
    <property type="project" value="TreeGrafter"/>
</dbReference>
<protein>
    <submittedName>
        <fullName evidence="7">Zinc finger FYVE domain-containing protein 19</fullName>
    </submittedName>
</protein>
<evidence type="ECO:0000256" key="5">
    <source>
        <dbReference type="SAM" id="MobiDB-lite"/>
    </source>
</evidence>
<dbReference type="PANTHER" id="PTHR46603">
    <property type="entry name" value="ABSCISSION/NOCUT CHECKPOINT REGULATOR"/>
    <property type="match status" value="1"/>
</dbReference>
<dbReference type="InterPro" id="IPR011011">
    <property type="entry name" value="Znf_FYVE_PHD"/>
</dbReference>
<accession>A0AAV4SEG7</accession>
<keyword evidence="3" id="KW-0862">Zinc</keyword>
<dbReference type="InterPro" id="IPR017455">
    <property type="entry name" value="Znf_FYVE-rel"/>
</dbReference>
<organism evidence="7 8">
    <name type="scientific">Caerostris extrusa</name>
    <name type="common">Bark spider</name>
    <name type="synonym">Caerostris bankana</name>
    <dbReference type="NCBI Taxonomy" id="172846"/>
    <lineage>
        <taxon>Eukaryota</taxon>
        <taxon>Metazoa</taxon>
        <taxon>Ecdysozoa</taxon>
        <taxon>Arthropoda</taxon>
        <taxon>Chelicerata</taxon>
        <taxon>Arachnida</taxon>
        <taxon>Araneae</taxon>
        <taxon>Araneomorphae</taxon>
        <taxon>Entelegynae</taxon>
        <taxon>Araneoidea</taxon>
        <taxon>Araneidae</taxon>
        <taxon>Caerostris</taxon>
    </lineage>
</organism>
<feature type="domain" description="FYVE-type" evidence="6">
    <location>
        <begin position="14"/>
        <end position="67"/>
    </location>
</feature>
<comment type="caution">
    <text evidence="7">The sequence shown here is derived from an EMBL/GenBank/DDBJ whole genome shotgun (WGS) entry which is preliminary data.</text>
</comment>
<feature type="compositionally biased region" description="Basic residues" evidence="5">
    <location>
        <begin position="83"/>
        <end position="95"/>
    </location>
</feature>
<gene>
    <name evidence="7" type="primary">X975_16744</name>
    <name evidence="7" type="ORF">CEXT_652181</name>
</gene>
<keyword evidence="8" id="KW-1185">Reference proteome</keyword>
<dbReference type="AlphaFoldDB" id="A0AAV4SEG7"/>
<keyword evidence="2 4" id="KW-0863">Zinc-finger</keyword>
<evidence type="ECO:0000256" key="1">
    <source>
        <dbReference type="ARBA" id="ARBA00022723"/>
    </source>
</evidence>
<feature type="region of interest" description="Disordered" evidence="5">
    <location>
        <begin position="67"/>
        <end position="95"/>
    </location>
</feature>
<dbReference type="EMBL" id="BPLR01009279">
    <property type="protein sequence ID" value="GIY30807.1"/>
    <property type="molecule type" value="Genomic_DNA"/>
</dbReference>
<dbReference type="SMART" id="SM00064">
    <property type="entry name" value="FYVE"/>
    <property type="match status" value="1"/>
</dbReference>
<dbReference type="GO" id="GO:0032154">
    <property type="term" value="C:cleavage furrow"/>
    <property type="evidence" value="ECO:0007669"/>
    <property type="project" value="TreeGrafter"/>
</dbReference>
<dbReference type="Proteomes" id="UP001054945">
    <property type="component" value="Unassembled WGS sequence"/>
</dbReference>
<evidence type="ECO:0000259" key="6">
    <source>
        <dbReference type="PROSITE" id="PS50178"/>
    </source>
</evidence>
<dbReference type="SUPFAM" id="SSF57903">
    <property type="entry name" value="FYVE/PHD zinc finger"/>
    <property type="match status" value="1"/>
</dbReference>
<evidence type="ECO:0000313" key="7">
    <source>
        <dbReference type="EMBL" id="GIY30807.1"/>
    </source>
</evidence>
<dbReference type="PROSITE" id="PS50178">
    <property type="entry name" value="ZF_FYVE"/>
    <property type="match status" value="1"/>
</dbReference>
<evidence type="ECO:0000313" key="8">
    <source>
        <dbReference type="Proteomes" id="UP001054945"/>
    </source>
</evidence>
<reference evidence="7 8" key="1">
    <citation type="submission" date="2021-06" db="EMBL/GenBank/DDBJ databases">
        <title>Caerostris extrusa draft genome.</title>
        <authorList>
            <person name="Kono N."/>
            <person name="Arakawa K."/>
        </authorList>
    </citation>
    <scope>NUCLEOTIDE SEQUENCE [LARGE SCALE GENOMIC DNA]</scope>
</reference>
<dbReference type="GO" id="GO:0005813">
    <property type="term" value="C:centrosome"/>
    <property type="evidence" value="ECO:0007669"/>
    <property type="project" value="TreeGrafter"/>
</dbReference>
<dbReference type="Pfam" id="PF01363">
    <property type="entry name" value="FYVE"/>
    <property type="match status" value="1"/>
</dbReference>
<dbReference type="GO" id="GO:0032266">
    <property type="term" value="F:phosphatidylinositol-3-phosphate binding"/>
    <property type="evidence" value="ECO:0007669"/>
    <property type="project" value="TreeGrafter"/>
</dbReference>
<dbReference type="InterPro" id="IPR000306">
    <property type="entry name" value="Znf_FYVE"/>
</dbReference>
<name>A0AAV4SEG7_CAEEX</name>
<evidence type="ECO:0000256" key="4">
    <source>
        <dbReference type="PROSITE-ProRule" id="PRU00091"/>
    </source>
</evidence>
<evidence type="ECO:0000256" key="2">
    <source>
        <dbReference type="ARBA" id="ARBA00022771"/>
    </source>
</evidence>
<dbReference type="GO" id="GO:0030496">
    <property type="term" value="C:midbody"/>
    <property type="evidence" value="ECO:0007669"/>
    <property type="project" value="TreeGrafter"/>
</dbReference>
<keyword evidence="1" id="KW-0479">Metal-binding</keyword>
<sequence length="95" mass="10414">MRIKNLLLNIKMACYSCSAEFGLLTKETGCEVCGFAFCSRCCKKQQVPSESGENKKLICNKCFKELTGGEPRSTSRGSPPLAHKSKHGVVKKTVI</sequence>
<evidence type="ECO:0000256" key="3">
    <source>
        <dbReference type="ARBA" id="ARBA00022833"/>
    </source>
</evidence>
<dbReference type="PANTHER" id="PTHR46603:SF1">
    <property type="entry name" value="ABSCISSION_NOCUT CHECKPOINT REGULATOR"/>
    <property type="match status" value="1"/>
</dbReference>
<dbReference type="InterPro" id="IPR013083">
    <property type="entry name" value="Znf_RING/FYVE/PHD"/>
</dbReference>
<dbReference type="GO" id="GO:0009838">
    <property type="term" value="P:abscission"/>
    <property type="evidence" value="ECO:0007669"/>
    <property type="project" value="TreeGrafter"/>
</dbReference>